<evidence type="ECO:0000259" key="3">
    <source>
        <dbReference type="Pfam" id="PF05901"/>
    </source>
</evidence>
<feature type="region of interest" description="Disordered" evidence="1">
    <location>
        <begin position="131"/>
        <end position="157"/>
    </location>
</feature>
<keyword evidence="2" id="KW-0812">Transmembrane</keyword>
<feature type="domain" description="Excalibur calcium-binding" evidence="3">
    <location>
        <begin position="114"/>
        <end position="152"/>
    </location>
</feature>
<keyword evidence="2" id="KW-0472">Membrane</keyword>
<feature type="transmembrane region" description="Helical" evidence="2">
    <location>
        <begin position="12"/>
        <end position="29"/>
    </location>
</feature>
<sequence>MKLKEARNNHKVRLIVIIVLLLVVAFLYFRNVNWSNMTSWEGIKSELAANYKPDTTEKKILAGAGAVLTGAGVLEATQNDWDLSTGKKVLRDLQGNVVDPTSPEAKNAKYTDEYNCADFKTQPEAQAFFIKAGGPSNDTNRLDGDKDGTACESLPKK</sequence>
<gene>
    <name evidence="4" type="ORF">SDC9_07955</name>
</gene>
<feature type="compositionally biased region" description="Basic and acidic residues" evidence="1">
    <location>
        <begin position="140"/>
        <end position="157"/>
    </location>
</feature>
<protein>
    <recommendedName>
        <fullName evidence="3">Excalibur calcium-binding domain-containing protein</fullName>
    </recommendedName>
</protein>
<reference evidence="4" key="1">
    <citation type="submission" date="2019-08" db="EMBL/GenBank/DDBJ databases">
        <authorList>
            <person name="Kucharzyk K."/>
            <person name="Murdoch R.W."/>
            <person name="Higgins S."/>
            <person name="Loffler F."/>
        </authorList>
    </citation>
    <scope>NUCLEOTIDE SEQUENCE</scope>
</reference>
<organism evidence="4">
    <name type="scientific">bioreactor metagenome</name>
    <dbReference type="NCBI Taxonomy" id="1076179"/>
    <lineage>
        <taxon>unclassified sequences</taxon>
        <taxon>metagenomes</taxon>
        <taxon>ecological metagenomes</taxon>
    </lineage>
</organism>
<dbReference type="EMBL" id="VSSQ01000017">
    <property type="protein sequence ID" value="MPL62341.1"/>
    <property type="molecule type" value="Genomic_DNA"/>
</dbReference>
<evidence type="ECO:0000256" key="2">
    <source>
        <dbReference type="SAM" id="Phobius"/>
    </source>
</evidence>
<dbReference type="InterPro" id="IPR008613">
    <property type="entry name" value="Excalibur_Ca-bd_domain"/>
</dbReference>
<dbReference type="AlphaFoldDB" id="A0A644T8W9"/>
<proteinExistence type="predicted"/>
<evidence type="ECO:0000256" key="1">
    <source>
        <dbReference type="SAM" id="MobiDB-lite"/>
    </source>
</evidence>
<evidence type="ECO:0000313" key="4">
    <source>
        <dbReference type="EMBL" id="MPL62341.1"/>
    </source>
</evidence>
<keyword evidence="2" id="KW-1133">Transmembrane helix</keyword>
<accession>A0A644T8W9</accession>
<dbReference type="Pfam" id="PF05901">
    <property type="entry name" value="Excalibur"/>
    <property type="match status" value="1"/>
</dbReference>
<name>A0A644T8W9_9ZZZZ</name>
<comment type="caution">
    <text evidence="4">The sequence shown here is derived from an EMBL/GenBank/DDBJ whole genome shotgun (WGS) entry which is preliminary data.</text>
</comment>